<dbReference type="SMART" id="SM00892">
    <property type="entry name" value="Endonuclease_NS"/>
    <property type="match status" value="1"/>
</dbReference>
<dbReference type="RefSeq" id="WP_096526985.1">
    <property type="nucleotide sequence ID" value="NZ_AP014836.1"/>
</dbReference>
<dbReference type="GO" id="GO:0016787">
    <property type="term" value="F:hydrolase activity"/>
    <property type="evidence" value="ECO:0007669"/>
    <property type="project" value="InterPro"/>
</dbReference>
<keyword evidence="2" id="KW-0479">Metal-binding</keyword>
<dbReference type="GO" id="GO:0003676">
    <property type="term" value="F:nucleic acid binding"/>
    <property type="evidence" value="ECO:0007669"/>
    <property type="project" value="InterPro"/>
</dbReference>
<feature type="active site" description="Proton acceptor" evidence="1">
    <location>
        <position position="141"/>
    </location>
</feature>
<dbReference type="InterPro" id="IPR044925">
    <property type="entry name" value="His-Me_finger_sf"/>
</dbReference>
<sequence length="306" mass="36363">MARQRKYNQLQILTIFWQLGRPYLRILWHYPRIFLLSITAIAGSWYSYEVYYARPAMVYMGIPEAHNKWQPITWTRIFRNYGFIVGYSDLRGNPLWVSYQIHPIPENTPSYKRPPRFRSDWRNLNLITHDTYTHSGYDRGHMAPNYAISHLYGQKGQLDTFLMTNITPQTKNLNEKLWERLEEVEISYFTKQFGTVWVYTGPIFDNQTERLTSSSLVEIPNAFYKIYLAPPTQEEQSPKILAFIMPQQVRGNEPLDRYVVNVDEIEERTGFNFFPKIENKLQEKLESSIDPKPWDLNTVSRLPARY</sequence>
<dbReference type="PANTHER" id="PTHR13966">
    <property type="entry name" value="ENDONUCLEASE RELATED"/>
    <property type="match status" value="1"/>
</dbReference>
<dbReference type="InterPro" id="IPR020821">
    <property type="entry name" value="ENPP1-3/EXOG-like_nuc-like"/>
</dbReference>
<feature type="domain" description="DNA/RNA non-specific endonuclease/pyrophosphatase/phosphodiesterase" evidence="5">
    <location>
        <begin position="79"/>
        <end position="280"/>
    </location>
</feature>
<keyword evidence="6" id="KW-0378">Hydrolase</keyword>
<dbReference type="SMART" id="SM00477">
    <property type="entry name" value="NUC"/>
    <property type="match status" value="1"/>
</dbReference>
<keyword evidence="6" id="KW-0255">Endonuclease</keyword>
<keyword evidence="3" id="KW-0812">Transmembrane</keyword>
<gene>
    <name evidence="6" type="ORF">TAO_1067</name>
</gene>
<dbReference type="EMBL" id="AP014836">
    <property type="protein sequence ID" value="BAW80437.1"/>
    <property type="molecule type" value="Genomic_DNA"/>
</dbReference>
<dbReference type="SUPFAM" id="SSF54060">
    <property type="entry name" value="His-Me finger endonucleases"/>
    <property type="match status" value="1"/>
</dbReference>
<dbReference type="GO" id="GO:0004519">
    <property type="term" value="F:endonuclease activity"/>
    <property type="evidence" value="ECO:0007669"/>
    <property type="project" value="UniProtKB-KW"/>
</dbReference>
<dbReference type="Proteomes" id="UP000243679">
    <property type="component" value="Chromosome"/>
</dbReference>
<name>A0A1Q2SMV2_9GAMM</name>
<dbReference type="InterPro" id="IPR040255">
    <property type="entry name" value="Non-specific_endonuclease"/>
</dbReference>
<accession>A0A1Q2SMV2</accession>
<reference evidence="6 7" key="1">
    <citation type="journal article" date="2017" name="ISME J.">
        <title>An acid-tolerant ammonia-oxidizing ?-proteobacterium from soil.</title>
        <authorList>
            <person name="Hayatsu M."/>
            <person name="Tago K."/>
            <person name="Uchiyama I."/>
            <person name="Toyoda A."/>
            <person name="Wang Y."/>
            <person name="Shimomura Y."/>
            <person name="Okubo T."/>
            <person name="Kurisu F."/>
            <person name="Hirono Y."/>
            <person name="Nonaka K."/>
            <person name="Akiyama H."/>
            <person name="Itoh T."/>
            <person name="Takami H."/>
        </authorList>
    </citation>
    <scope>NUCLEOTIDE SEQUENCE [LARGE SCALE GENOMIC DNA]</scope>
    <source>
        <strain evidence="6 7">TAO100</strain>
    </source>
</reference>
<evidence type="ECO:0000259" key="4">
    <source>
        <dbReference type="SMART" id="SM00477"/>
    </source>
</evidence>
<evidence type="ECO:0000313" key="7">
    <source>
        <dbReference type="Proteomes" id="UP000243679"/>
    </source>
</evidence>
<feature type="transmembrane region" description="Helical" evidence="3">
    <location>
        <begin position="30"/>
        <end position="48"/>
    </location>
</feature>
<proteinExistence type="predicted"/>
<feature type="binding site" evidence="2">
    <location>
        <position position="174"/>
    </location>
    <ligand>
        <name>Mg(2+)</name>
        <dbReference type="ChEBI" id="CHEBI:18420"/>
        <note>catalytic</note>
    </ligand>
</feature>
<protein>
    <submittedName>
        <fullName evidence="6">DNA/RNA non-specific endonuclease</fullName>
    </submittedName>
</protein>
<evidence type="ECO:0000313" key="6">
    <source>
        <dbReference type="EMBL" id="BAW80437.1"/>
    </source>
</evidence>
<dbReference type="Pfam" id="PF01223">
    <property type="entry name" value="Endonuclease_NS"/>
    <property type="match status" value="1"/>
</dbReference>
<evidence type="ECO:0000256" key="2">
    <source>
        <dbReference type="PIRSR" id="PIRSR640255-2"/>
    </source>
</evidence>
<dbReference type="PANTHER" id="PTHR13966:SF5">
    <property type="entry name" value="ENDONUCLEASE G, MITOCHONDRIAL"/>
    <property type="match status" value="1"/>
</dbReference>
<dbReference type="AlphaFoldDB" id="A0A1Q2SMV2"/>
<dbReference type="InterPro" id="IPR001604">
    <property type="entry name" value="Endo_G_ENPP1-like_dom"/>
</dbReference>
<dbReference type="GO" id="GO:0046872">
    <property type="term" value="F:metal ion binding"/>
    <property type="evidence" value="ECO:0007669"/>
    <property type="project" value="UniProtKB-KW"/>
</dbReference>
<organism evidence="6 7">
    <name type="scientific">Candidatus Nitrosoglobus terrae</name>
    <dbReference type="NCBI Taxonomy" id="1630141"/>
    <lineage>
        <taxon>Bacteria</taxon>
        <taxon>Pseudomonadati</taxon>
        <taxon>Pseudomonadota</taxon>
        <taxon>Gammaproteobacteria</taxon>
        <taxon>Chromatiales</taxon>
        <taxon>Chromatiaceae</taxon>
        <taxon>Candidatus Nitrosoglobus</taxon>
    </lineage>
</organism>
<evidence type="ECO:0000256" key="3">
    <source>
        <dbReference type="SAM" id="Phobius"/>
    </source>
</evidence>
<dbReference type="InterPro" id="IPR044929">
    <property type="entry name" value="DNA/RNA_non-sp_Endonuclease_sf"/>
</dbReference>
<evidence type="ECO:0000259" key="5">
    <source>
        <dbReference type="SMART" id="SM00892"/>
    </source>
</evidence>
<dbReference type="Gene3D" id="3.40.570.10">
    <property type="entry name" value="Extracellular Endonuclease, subunit A"/>
    <property type="match status" value="1"/>
</dbReference>
<dbReference type="KEGG" id="ntt:TAO_1067"/>
<feature type="domain" description="ENPP1-3/EXOG-like endonuclease/phosphodiesterase" evidence="4">
    <location>
        <begin position="80"/>
        <end position="280"/>
    </location>
</feature>
<dbReference type="OrthoDB" id="9811262at2"/>
<keyword evidence="6" id="KW-0540">Nuclease</keyword>
<keyword evidence="3" id="KW-0472">Membrane</keyword>
<keyword evidence="3" id="KW-1133">Transmembrane helix</keyword>
<keyword evidence="7" id="KW-1185">Reference proteome</keyword>
<evidence type="ECO:0000256" key="1">
    <source>
        <dbReference type="PIRSR" id="PIRSR640255-1"/>
    </source>
</evidence>